<dbReference type="Pfam" id="PF00106">
    <property type="entry name" value="adh_short"/>
    <property type="match status" value="1"/>
</dbReference>
<evidence type="ECO:0000313" key="4">
    <source>
        <dbReference type="Proteomes" id="UP000037151"/>
    </source>
</evidence>
<dbReference type="EMBL" id="JARAWC010000013">
    <property type="protein sequence ID" value="MDX2961812.1"/>
    <property type="molecule type" value="Genomic_DNA"/>
</dbReference>
<dbReference type="Proteomes" id="UP000037151">
    <property type="component" value="Unassembled WGS sequence"/>
</dbReference>
<organism evidence="1 4">
    <name type="scientific">Streptomyces acidiscabies</name>
    <dbReference type="NCBI Taxonomy" id="42234"/>
    <lineage>
        <taxon>Bacteria</taxon>
        <taxon>Bacillati</taxon>
        <taxon>Actinomycetota</taxon>
        <taxon>Actinomycetes</taxon>
        <taxon>Kitasatosporales</taxon>
        <taxon>Streptomycetaceae</taxon>
        <taxon>Streptomyces</taxon>
    </lineage>
</organism>
<dbReference type="OrthoDB" id="9799818at2"/>
<reference evidence="2 5" key="3">
    <citation type="journal article" date="2023" name="Microb. Genom.">
        <title>Mesoterricola silvestris gen. nov., sp. nov., Mesoterricola sediminis sp. nov., Geothrix oryzae sp. nov., Geothrix edaphica sp. nov., Geothrix rubra sp. nov., and Geothrix limicola sp. nov., six novel members of Acidobacteriota isolated from soils.</title>
        <authorList>
            <person name="Weisberg A.J."/>
            <person name="Pearce E."/>
            <person name="Kramer C.G."/>
            <person name="Chang J.H."/>
            <person name="Clarke C.R."/>
        </authorList>
    </citation>
    <scope>NUCLEOTIDE SEQUENCE [LARGE SCALE GENOMIC DNA]</scope>
    <source>
        <strain evidence="3 5">NB05-1H</strain>
        <strain evidence="2">NRRL_B-16521</strain>
    </source>
</reference>
<dbReference type="AlphaFoldDB" id="A0A0L0JSF7"/>
<comment type="caution">
    <text evidence="1">The sequence shown here is derived from an EMBL/GenBank/DDBJ whole genome shotgun (WGS) entry which is preliminary data.</text>
</comment>
<dbReference type="GeneID" id="69813608"/>
<evidence type="ECO:0000313" key="2">
    <source>
        <dbReference type="EMBL" id="MDX2961812.1"/>
    </source>
</evidence>
<evidence type="ECO:0000313" key="5">
    <source>
        <dbReference type="Proteomes" id="UP001272987"/>
    </source>
</evidence>
<name>A0A0L0JSF7_9ACTN</name>
<dbReference type="InterPro" id="IPR036291">
    <property type="entry name" value="NAD(P)-bd_dom_sf"/>
</dbReference>
<protein>
    <submittedName>
        <fullName evidence="2">SDR family NAD(P)-dependent oxidoreductase</fullName>
    </submittedName>
    <submittedName>
        <fullName evidence="1">Short-chain dehydrogenase</fullName>
    </submittedName>
</protein>
<dbReference type="Proteomes" id="UP001272987">
    <property type="component" value="Unassembled WGS sequence"/>
</dbReference>
<dbReference type="Gene3D" id="3.40.50.720">
    <property type="entry name" value="NAD(P)-binding Rossmann-like Domain"/>
    <property type="match status" value="1"/>
</dbReference>
<keyword evidence="5" id="KW-1185">Reference proteome</keyword>
<dbReference type="RefSeq" id="WP_010360464.1">
    <property type="nucleotide sequence ID" value="NZ_BCML01000001.1"/>
</dbReference>
<reference evidence="1" key="1">
    <citation type="submission" date="2014-07" db="EMBL/GenBank/DDBJ databases">
        <title>A systematic study of Ichneumonosoma Meijere, Pelmatops Enderlein, Pseudopelmatops Shiraki and Soita Walker (Diptera: Tephritidae).</title>
        <authorList>
            <person name="Chen X.-L."/>
            <person name="Norrbom A."/>
            <person name="Zhu C.-D."/>
        </authorList>
    </citation>
    <scope>NUCLEOTIDE SEQUENCE</scope>
    <source>
        <strain evidence="1">NCPPB 4445</strain>
    </source>
</reference>
<dbReference type="PANTHER" id="PTHR43431">
    <property type="entry name" value="OXIDOREDUCTASE, SHORT CHAIN DEHYDROGENASE/REDUCTASE FAMILY (AFU_ORTHOLOGUE AFUA_5G14000)"/>
    <property type="match status" value="1"/>
</dbReference>
<dbReference type="EMBL" id="JPPY01000189">
    <property type="protein sequence ID" value="KND28375.1"/>
    <property type="molecule type" value="Genomic_DNA"/>
</dbReference>
<dbReference type="PATRIC" id="fig|42234.21.peg.6890"/>
<evidence type="ECO:0000313" key="1">
    <source>
        <dbReference type="EMBL" id="KND28375.1"/>
    </source>
</evidence>
<dbReference type="PANTHER" id="PTHR43431:SF7">
    <property type="entry name" value="OXIDOREDUCTASE, SHORT CHAIN DEHYDROGENASE_REDUCTASE FAMILY (AFU_ORTHOLOGUE AFUA_5G14000)"/>
    <property type="match status" value="1"/>
</dbReference>
<dbReference type="Proteomes" id="UP001282288">
    <property type="component" value="Unassembled WGS sequence"/>
</dbReference>
<gene>
    <name evidence="1" type="ORF">IQ63_33445</name>
    <name evidence="2" type="ORF">PV399_19125</name>
    <name evidence="3" type="ORF">PV666_37035</name>
</gene>
<dbReference type="SUPFAM" id="SSF51735">
    <property type="entry name" value="NAD(P)-binding Rossmann-fold domains"/>
    <property type="match status" value="1"/>
</dbReference>
<dbReference type="InterPro" id="IPR002347">
    <property type="entry name" value="SDR_fam"/>
</dbReference>
<accession>A0A0L0JSF7</accession>
<reference evidence="4" key="2">
    <citation type="submission" date="2014-07" db="EMBL/GenBank/DDBJ databases">
        <title>Genome sequencing of plant-pathogenic Streptomyces species.</title>
        <authorList>
            <person name="Harrison J."/>
            <person name="Sapp M."/>
            <person name="Thwaites R."/>
            <person name="Studholme D.J."/>
        </authorList>
    </citation>
    <scope>NUCLEOTIDE SEQUENCE [LARGE SCALE GENOMIC DNA]</scope>
    <source>
        <strain evidence="4">NCPPB 4445</strain>
    </source>
</reference>
<dbReference type="EMBL" id="JARAWP010000027">
    <property type="protein sequence ID" value="MDX3023441.1"/>
    <property type="molecule type" value="Genomic_DNA"/>
</dbReference>
<evidence type="ECO:0000313" key="3">
    <source>
        <dbReference type="EMBL" id="MDX3023441.1"/>
    </source>
</evidence>
<proteinExistence type="predicted"/>
<sequence>MPVITVIGAGPGLGLSIARRFGKEGFQVALVSRTQDKLDALAARLAEEGIEAAGFAADVTRPDSLRSALAAVADRFGAVDVLEYSPADPTFAGAAAVDATAQELHKQLDYYLYGAVAAVRQVLPAMLERGSGTLLFSTGASSIRPSGGAFGSVGVAAAALRNYAMALGIDLAEHGVHTAHVAIGVFIGSGPGTEPETIAEHYWDAYTKRDQAEIVHTAPGGTR</sequence>